<comment type="caution">
    <text evidence="1">The sequence shown here is derived from an EMBL/GenBank/DDBJ whole genome shotgun (WGS) entry which is preliminary data.</text>
</comment>
<dbReference type="Proteomes" id="UP000037136">
    <property type="component" value="Unassembled WGS sequence"/>
</dbReference>
<organism evidence="1 2">
    <name type="scientific">Ophiocordyceps unilateralis</name>
    <name type="common">Zombie-ant fungus</name>
    <name type="synonym">Torrubia unilateralis</name>
    <dbReference type="NCBI Taxonomy" id="268505"/>
    <lineage>
        <taxon>Eukaryota</taxon>
        <taxon>Fungi</taxon>
        <taxon>Dikarya</taxon>
        <taxon>Ascomycota</taxon>
        <taxon>Pezizomycotina</taxon>
        <taxon>Sordariomycetes</taxon>
        <taxon>Hypocreomycetidae</taxon>
        <taxon>Hypocreales</taxon>
        <taxon>Ophiocordycipitaceae</taxon>
        <taxon>Ophiocordyceps</taxon>
    </lineage>
</organism>
<dbReference type="AlphaFoldDB" id="A0A2A9P9R7"/>
<evidence type="ECO:0000313" key="1">
    <source>
        <dbReference type="EMBL" id="PFH57600.1"/>
    </source>
</evidence>
<dbReference type="OrthoDB" id="5215911at2759"/>
<name>A0A2A9P9R7_OPHUN</name>
<reference evidence="1 2" key="2">
    <citation type="journal article" date="2017" name="Sci. Rep.">
        <title>Ant-infecting Ophiocordyceps genomes reveal a high diversity of potential behavioral manipulation genes and a possible major role for enterotoxins.</title>
        <authorList>
            <person name="de Bekker C."/>
            <person name="Ohm R.A."/>
            <person name="Evans H.C."/>
            <person name="Brachmann A."/>
            <person name="Hughes D.P."/>
        </authorList>
    </citation>
    <scope>NUCLEOTIDE SEQUENCE [LARGE SCALE GENOMIC DNA]</scope>
    <source>
        <strain evidence="1 2">SC16a</strain>
    </source>
</reference>
<evidence type="ECO:0000313" key="2">
    <source>
        <dbReference type="Proteomes" id="UP000037136"/>
    </source>
</evidence>
<sequence>MNVPALPDCIAADNGLSIVLHRQPTDSDEAPRNWSWKWKLICFLLVASLTNAATVPMSEAFEKEGKAVSLLTLGIVAL</sequence>
<keyword evidence="2" id="KW-1185">Reference proteome</keyword>
<proteinExistence type="predicted"/>
<dbReference type="EMBL" id="LAZP02000388">
    <property type="protein sequence ID" value="PFH57600.1"/>
    <property type="molecule type" value="Genomic_DNA"/>
</dbReference>
<reference evidence="1 2" key="1">
    <citation type="journal article" date="2015" name="BMC Genomics">
        <title>Gene expression during zombie ant biting behavior reflects the complexity underlying fungal parasitic behavioral manipulation.</title>
        <authorList>
            <person name="de Bekker C."/>
            <person name="Ohm R.A."/>
            <person name="Loreto R.G."/>
            <person name="Sebastian A."/>
            <person name="Albert I."/>
            <person name="Merrow M."/>
            <person name="Brachmann A."/>
            <person name="Hughes D.P."/>
        </authorList>
    </citation>
    <scope>NUCLEOTIDE SEQUENCE [LARGE SCALE GENOMIC DNA]</scope>
    <source>
        <strain evidence="1 2">SC16a</strain>
    </source>
</reference>
<dbReference type="STRING" id="268505.A0A2A9P9R7"/>
<gene>
    <name evidence="1" type="ORF">XA68_14807</name>
</gene>
<protein>
    <submittedName>
        <fullName evidence="1">Uncharacterized protein</fullName>
    </submittedName>
</protein>
<accession>A0A2A9P9R7</accession>